<evidence type="ECO:0000313" key="3">
    <source>
        <dbReference type="Proteomes" id="UP001623232"/>
    </source>
</evidence>
<name>A0ABZ2XWX0_9RHOB</name>
<reference evidence="2 3" key="1">
    <citation type="submission" date="2023-04" db="EMBL/GenBank/DDBJ databases">
        <title>Complete genome sequence of Alisedimentitalea scapharcae.</title>
        <authorList>
            <person name="Rong J.-C."/>
            <person name="Yi M.-L."/>
            <person name="Zhao Q."/>
        </authorList>
    </citation>
    <scope>NUCLEOTIDE SEQUENCE [LARGE SCALE GENOMIC DNA]</scope>
    <source>
        <strain evidence="2 3">KCTC 42119</strain>
    </source>
</reference>
<keyword evidence="3" id="KW-1185">Reference proteome</keyword>
<sequence>MKHLTIALLCVGVAMTTVPTPTLAGTGVIERACRQSNRTAANPSLCRCIQKVANKSLSHSERRKVSKWFSDPHRAQEVRQSDNRSDERLWLKYKAFGQQAQKTCG</sequence>
<protein>
    <submittedName>
        <fullName evidence="2">Uncharacterized protein</fullName>
    </submittedName>
</protein>
<accession>A0ABZ2XWX0</accession>
<evidence type="ECO:0000313" key="2">
    <source>
        <dbReference type="EMBL" id="WZK90605.1"/>
    </source>
</evidence>
<proteinExistence type="predicted"/>
<gene>
    <name evidence="2" type="ORF">QEZ52_08690</name>
</gene>
<dbReference type="RefSeq" id="WP_406649504.1">
    <property type="nucleotide sequence ID" value="NZ_CP123584.1"/>
</dbReference>
<organism evidence="2 3">
    <name type="scientific">Aliisedimentitalea scapharcae</name>
    <dbReference type="NCBI Taxonomy" id="1524259"/>
    <lineage>
        <taxon>Bacteria</taxon>
        <taxon>Pseudomonadati</taxon>
        <taxon>Pseudomonadota</taxon>
        <taxon>Alphaproteobacteria</taxon>
        <taxon>Rhodobacterales</taxon>
        <taxon>Roseobacteraceae</taxon>
        <taxon>Aliisedimentitalea</taxon>
    </lineage>
</organism>
<dbReference type="Proteomes" id="UP001623232">
    <property type="component" value="Chromosome"/>
</dbReference>
<dbReference type="EMBL" id="CP123584">
    <property type="protein sequence ID" value="WZK90605.1"/>
    <property type="molecule type" value="Genomic_DNA"/>
</dbReference>
<feature type="signal peptide" evidence="1">
    <location>
        <begin position="1"/>
        <end position="24"/>
    </location>
</feature>
<keyword evidence="1" id="KW-0732">Signal</keyword>
<feature type="chain" id="PRO_5046135347" evidence="1">
    <location>
        <begin position="25"/>
        <end position="105"/>
    </location>
</feature>
<evidence type="ECO:0000256" key="1">
    <source>
        <dbReference type="SAM" id="SignalP"/>
    </source>
</evidence>